<keyword evidence="7 13" id="KW-1133">Transmembrane helix</keyword>
<feature type="chain" id="PRO_5019039032" evidence="14">
    <location>
        <begin position="21"/>
        <end position="1286"/>
    </location>
</feature>
<dbReference type="Proteomes" id="UP000289886">
    <property type="component" value="Unassembled WGS sequence"/>
</dbReference>
<keyword evidence="17" id="KW-1185">Reference proteome</keyword>
<gene>
    <name evidence="16" type="ORF">EOD39_16809</name>
</gene>
<dbReference type="SUPFAM" id="SSF48350">
    <property type="entry name" value="GTPase activation domain, GAP"/>
    <property type="match status" value="1"/>
</dbReference>
<dbReference type="InterPro" id="IPR041019">
    <property type="entry name" value="TIG1_plexin"/>
</dbReference>
<evidence type="ECO:0000259" key="15">
    <source>
        <dbReference type="PROSITE" id="PS51004"/>
    </source>
</evidence>
<dbReference type="Pfam" id="PF24317">
    <property type="entry name" value="PSI_Plexin-B"/>
    <property type="match status" value="1"/>
</dbReference>
<dbReference type="GO" id="GO:0017154">
    <property type="term" value="F:semaphorin receptor activity"/>
    <property type="evidence" value="ECO:0007669"/>
    <property type="project" value="InterPro"/>
</dbReference>
<dbReference type="SUPFAM" id="SSF101912">
    <property type="entry name" value="Sema domain"/>
    <property type="match status" value="1"/>
</dbReference>
<keyword evidence="6" id="KW-0677">Repeat</keyword>
<reference evidence="16 17" key="1">
    <citation type="submission" date="2019-01" db="EMBL/GenBank/DDBJ databases">
        <title>Draft Genome and Complete Hox-Cluster Characterization of the Sterlet Sturgeon (Acipenser ruthenus).</title>
        <authorList>
            <person name="Wei Q."/>
        </authorList>
    </citation>
    <scope>NUCLEOTIDE SEQUENCE [LARGE SCALE GENOMIC DNA]</scope>
    <source>
        <strain evidence="16">WHYD16114868_AA</strain>
        <tissue evidence="16">Blood</tissue>
    </source>
</reference>
<evidence type="ECO:0000256" key="12">
    <source>
        <dbReference type="PROSITE-ProRule" id="PRU00352"/>
    </source>
</evidence>
<dbReference type="InterPro" id="IPR057533">
    <property type="entry name" value="PSI_Plexin-B"/>
</dbReference>
<dbReference type="InterPro" id="IPR013548">
    <property type="entry name" value="Plexin_cytoplasmic_RasGAP_dom"/>
</dbReference>
<dbReference type="GO" id="GO:0005886">
    <property type="term" value="C:plasma membrane"/>
    <property type="evidence" value="ECO:0007669"/>
    <property type="project" value="UniProtKB-SubCell"/>
</dbReference>
<proteinExistence type="predicted"/>
<evidence type="ECO:0000256" key="5">
    <source>
        <dbReference type="ARBA" id="ARBA00022729"/>
    </source>
</evidence>
<evidence type="ECO:0000256" key="8">
    <source>
        <dbReference type="ARBA" id="ARBA00023136"/>
    </source>
</evidence>
<accession>A0A444V505</accession>
<keyword evidence="10" id="KW-0675">Receptor</keyword>
<keyword evidence="8 13" id="KW-0472">Membrane</keyword>
<dbReference type="FunFam" id="2.60.40.10:FF:000131">
    <property type="entry name" value="Plexin A2"/>
    <property type="match status" value="1"/>
</dbReference>
<evidence type="ECO:0000256" key="11">
    <source>
        <dbReference type="ARBA" id="ARBA00023180"/>
    </source>
</evidence>
<keyword evidence="3" id="KW-0597">Phosphoprotein</keyword>
<feature type="transmembrane region" description="Helical" evidence="13">
    <location>
        <begin position="983"/>
        <end position="1003"/>
    </location>
</feature>
<feature type="domain" description="Sema" evidence="15">
    <location>
        <begin position="11"/>
        <end position="520"/>
    </location>
</feature>
<dbReference type="Pfam" id="PF01403">
    <property type="entry name" value="Sema"/>
    <property type="match status" value="1"/>
</dbReference>
<dbReference type="GO" id="GO:0050772">
    <property type="term" value="P:positive regulation of axonogenesis"/>
    <property type="evidence" value="ECO:0007669"/>
    <property type="project" value="TreeGrafter"/>
</dbReference>
<dbReference type="GO" id="GO:0008360">
    <property type="term" value="P:regulation of cell shape"/>
    <property type="evidence" value="ECO:0007669"/>
    <property type="project" value="TreeGrafter"/>
</dbReference>
<dbReference type="Gene3D" id="2.130.10.10">
    <property type="entry name" value="YVTN repeat-like/Quinoprotein amine dehydrogenase"/>
    <property type="match status" value="1"/>
</dbReference>
<dbReference type="GO" id="GO:0007162">
    <property type="term" value="P:negative regulation of cell adhesion"/>
    <property type="evidence" value="ECO:0007669"/>
    <property type="project" value="TreeGrafter"/>
</dbReference>
<evidence type="ECO:0000256" key="9">
    <source>
        <dbReference type="ARBA" id="ARBA00023157"/>
    </source>
</evidence>
<dbReference type="GO" id="GO:0030334">
    <property type="term" value="P:regulation of cell migration"/>
    <property type="evidence" value="ECO:0007669"/>
    <property type="project" value="TreeGrafter"/>
</dbReference>
<keyword evidence="9" id="KW-1015">Disulfide bond</keyword>
<dbReference type="InterPro" id="IPR016201">
    <property type="entry name" value="PSI"/>
</dbReference>
<dbReference type="PROSITE" id="PS51004">
    <property type="entry name" value="SEMA"/>
    <property type="match status" value="1"/>
</dbReference>
<evidence type="ECO:0000256" key="14">
    <source>
        <dbReference type="SAM" id="SignalP"/>
    </source>
</evidence>
<evidence type="ECO:0000256" key="13">
    <source>
        <dbReference type="SAM" id="Phobius"/>
    </source>
</evidence>
<dbReference type="GO" id="GO:0002116">
    <property type="term" value="C:semaphorin receptor complex"/>
    <property type="evidence" value="ECO:0007669"/>
    <property type="project" value="TreeGrafter"/>
</dbReference>
<evidence type="ECO:0000256" key="2">
    <source>
        <dbReference type="ARBA" id="ARBA00022475"/>
    </source>
</evidence>
<dbReference type="InterPro" id="IPR013783">
    <property type="entry name" value="Ig-like_fold"/>
</dbReference>
<comment type="subcellular location">
    <subcellularLocation>
        <location evidence="1">Cell membrane</location>
        <topology evidence="1">Single-pass type I membrane protein</topology>
    </subcellularLocation>
</comment>
<dbReference type="SMART" id="SM00423">
    <property type="entry name" value="PSI"/>
    <property type="match status" value="3"/>
</dbReference>
<evidence type="ECO:0000256" key="4">
    <source>
        <dbReference type="ARBA" id="ARBA00022692"/>
    </source>
</evidence>
<protein>
    <submittedName>
        <fullName evidence="16">Plexin-B2</fullName>
    </submittedName>
</protein>
<evidence type="ECO:0000256" key="1">
    <source>
        <dbReference type="ARBA" id="ARBA00004251"/>
    </source>
</evidence>
<dbReference type="InterPro" id="IPR036352">
    <property type="entry name" value="Semap_dom_sf"/>
</dbReference>
<dbReference type="EMBL" id="SCEB01002328">
    <property type="protein sequence ID" value="RXM95497.1"/>
    <property type="molecule type" value="Genomic_DNA"/>
</dbReference>
<keyword evidence="11" id="KW-0325">Glycoprotein</keyword>
<dbReference type="Gene3D" id="1.10.506.10">
    <property type="entry name" value="GTPase Activation - p120gap, domain 1"/>
    <property type="match status" value="1"/>
</dbReference>
<dbReference type="Pfam" id="PF17960">
    <property type="entry name" value="TIG_plexin"/>
    <property type="match status" value="1"/>
</dbReference>
<feature type="signal peptide" evidence="14">
    <location>
        <begin position="1"/>
        <end position="20"/>
    </location>
</feature>
<comment type="caution">
    <text evidence="12">Lacks conserved residue(s) required for the propagation of feature annotation.</text>
</comment>
<keyword evidence="4 13" id="KW-0812">Transmembrane</keyword>
<keyword evidence="2" id="KW-1003">Cell membrane</keyword>
<dbReference type="Pfam" id="PF24479">
    <property type="entry name" value="PSI_PlexinA-B"/>
    <property type="match status" value="1"/>
</dbReference>
<evidence type="ECO:0000313" key="17">
    <source>
        <dbReference type="Proteomes" id="UP000289886"/>
    </source>
</evidence>
<comment type="caution">
    <text evidence="16">The sequence shown here is derived from an EMBL/GenBank/DDBJ whole genome shotgun (WGS) entry which is preliminary data.</text>
</comment>
<evidence type="ECO:0000256" key="10">
    <source>
        <dbReference type="ARBA" id="ARBA00023170"/>
    </source>
</evidence>
<organism evidence="16 17">
    <name type="scientific">Acipenser ruthenus</name>
    <name type="common">Sterlet sturgeon</name>
    <dbReference type="NCBI Taxonomy" id="7906"/>
    <lineage>
        <taxon>Eukaryota</taxon>
        <taxon>Metazoa</taxon>
        <taxon>Chordata</taxon>
        <taxon>Craniata</taxon>
        <taxon>Vertebrata</taxon>
        <taxon>Euteleostomi</taxon>
        <taxon>Actinopterygii</taxon>
        <taxon>Chondrostei</taxon>
        <taxon>Acipenseriformes</taxon>
        <taxon>Acipenseridae</taxon>
        <taxon>Acipenser</taxon>
    </lineage>
</organism>
<dbReference type="Pfam" id="PF01437">
    <property type="entry name" value="PSI"/>
    <property type="match status" value="1"/>
</dbReference>
<dbReference type="PANTHER" id="PTHR22625:SF9">
    <property type="entry name" value="PLEXIN-B2"/>
    <property type="match status" value="1"/>
</dbReference>
<dbReference type="SMART" id="SM00630">
    <property type="entry name" value="Sema"/>
    <property type="match status" value="1"/>
</dbReference>
<name>A0A444V505_ACIRT</name>
<dbReference type="InterPro" id="IPR008936">
    <property type="entry name" value="Rho_GTPase_activation_prot"/>
</dbReference>
<dbReference type="GO" id="GO:0007411">
    <property type="term" value="P:axon guidance"/>
    <property type="evidence" value="ECO:0007669"/>
    <property type="project" value="UniProtKB-ARBA"/>
</dbReference>
<keyword evidence="5 14" id="KW-0732">Signal</keyword>
<evidence type="ECO:0000256" key="3">
    <source>
        <dbReference type="ARBA" id="ARBA00022553"/>
    </source>
</evidence>
<dbReference type="InterPro" id="IPR015943">
    <property type="entry name" value="WD40/YVTN_repeat-like_dom_sf"/>
</dbReference>
<dbReference type="PANTHER" id="PTHR22625">
    <property type="entry name" value="PLEXIN"/>
    <property type="match status" value="1"/>
</dbReference>
<dbReference type="SUPFAM" id="SSF103575">
    <property type="entry name" value="Plexin repeat"/>
    <property type="match status" value="1"/>
</dbReference>
<dbReference type="Gene3D" id="2.60.40.10">
    <property type="entry name" value="Immunoglobulins"/>
    <property type="match status" value="1"/>
</dbReference>
<evidence type="ECO:0000256" key="7">
    <source>
        <dbReference type="ARBA" id="ARBA00022989"/>
    </source>
</evidence>
<evidence type="ECO:0000256" key="6">
    <source>
        <dbReference type="ARBA" id="ARBA00022737"/>
    </source>
</evidence>
<sequence>MAAWPLTLCLLQCLCSGSLASNSYRHFSSNTEINNVVQDPGTGRVYVGAVNTIYQLDNMLQKQDSRKTGPEQDNQACTPPKFIECVTKLTSNSNKLLLVNRANGTLVVCGSLFRGICSLLSLENVSKVEYYSDSKGEKTYVVSTDDKVSVVGVLTVVQRHGRNTSVFLVGKGYGSFDTPKLITTRLLQESEGVDLFESYDESSVWQVNAYTNLFRHIFRLAFQHKNFTYFLFSRTNAKNEMGNYTFISRVCQTDTHYYSYMELQLNCSQGGGQQYSKVQAAFIAFPGERLARSMDASGRYGRVTAADKVLFVVFGTDSQTDQSQASALCMYSLKEINKRLKEIQDACYNGFGIIGEKQAVYTPYSTISNGVWPTNCDLKTPGDHPCGADFLPSPLASTPDFGISAEAVITYEEHLSAVAVAVENEHTIAFLGTDRGWIYKVLRETRWGRGLYHPLTLREAPQRQRNSVFLYLFQVHLSGSAEQYDKKTVGNTRVNKNLFFDADQDHIYITTEKEVTRVPVQECHWRSSCQSCVTARDPYCGWCVAEGKCTRRSACRRAVEDNHWIWSLSQECVQITSYSPENMSRMQPSWPRVSMTLVPFPDITESDQLECDFGGSKSQAVIEPGKSITCSPPEVVNFVAVEVKLTYKDSHVELAVGQYRFYDCSAAAKMLTNTPCASCVTSEWRCQWNIKDHKCSKNDAETQDVYVIKHAQGKTFKMGTELMGSTEVEIVLKEDQTYEFQGYEFSYDKGQMRDLLFYVKEGSNKIDSNLNVTLYNCSFGREDCSLCKAADPKYGCVWCSHPKSCLYSTTCPREEELCPMPKILDIEVMTEFKNEKELQFRSPVIPEMFRNHHFHLRTVIVLDNVEKTLQNFKYYLDPTFNKNENGIIPFETLINIKGERFTSAMTIQEAQAYVGDAECTIEIFQDNSLLCKPPATKPQVLSKRFKREADASMPEFLVKFGAGRWVLGKVNYDSSTNMLPLHIILPVVLIPMVAIIAISVYCYRRQSQQAERDYEKVKHQLENLEESVRDRCKKEFTDLMIEMEDHTSDLNEVGIPFLDYKTYTDRVFFLPSKDGVNDVMITGKLDIPAGREQTVSLALNQFSNLLNSKPFLINFIRTLESQRDFNARAKVYFASLLTVALHGKLEYYTDIMNTLLLQLMDQYVAKNPKLMLRRSETVVERMLCNWMSICLYQFLKDSAGEPLYKLFKAIKHQVEKGPVDGVLKKAKYTLNDTGLLGDDVEYCTLVSLSVCVSVCLSVCASAQQVLPCIAVSLIPGFATSLISPSV</sequence>
<evidence type="ECO:0000313" key="16">
    <source>
        <dbReference type="EMBL" id="RXM95497.1"/>
    </source>
</evidence>
<dbReference type="InterPro" id="IPR001627">
    <property type="entry name" value="Semap_dom"/>
</dbReference>
<dbReference type="InterPro" id="IPR002165">
    <property type="entry name" value="Plexin_repeat"/>
</dbReference>
<dbReference type="Pfam" id="PF08337">
    <property type="entry name" value="Plexin_cytopl"/>
    <property type="match status" value="1"/>
</dbReference>
<dbReference type="InterPro" id="IPR031148">
    <property type="entry name" value="Plexin"/>
</dbReference>